<comment type="similarity">
    <text evidence="4">Belongs to the FMO family.</text>
</comment>
<dbReference type="AlphaFoldDB" id="A0A7D9LX82"/>
<organism evidence="5 6">
    <name type="scientific">Paramuricea clavata</name>
    <name type="common">Red gorgonian</name>
    <name type="synonym">Violescent sea-whip</name>
    <dbReference type="NCBI Taxonomy" id="317549"/>
    <lineage>
        <taxon>Eukaryota</taxon>
        <taxon>Metazoa</taxon>
        <taxon>Cnidaria</taxon>
        <taxon>Anthozoa</taxon>
        <taxon>Octocorallia</taxon>
        <taxon>Malacalcyonacea</taxon>
        <taxon>Plexauridae</taxon>
        <taxon>Paramuricea</taxon>
    </lineage>
</organism>
<evidence type="ECO:0000313" key="5">
    <source>
        <dbReference type="EMBL" id="CAB4039879.1"/>
    </source>
</evidence>
<evidence type="ECO:0000256" key="3">
    <source>
        <dbReference type="ARBA" id="ARBA00023002"/>
    </source>
</evidence>
<dbReference type="EC" id="1.-.-.-" evidence="4"/>
<name>A0A7D9LX82_PARCT</name>
<dbReference type="GO" id="GO:0050661">
    <property type="term" value="F:NADP binding"/>
    <property type="evidence" value="ECO:0007669"/>
    <property type="project" value="InterPro"/>
</dbReference>
<comment type="cofactor">
    <cofactor evidence="4">
        <name>FAD</name>
        <dbReference type="ChEBI" id="CHEBI:57692"/>
    </cofactor>
</comment>
<dbReference type="InterPro" id="IPR020946">
    <property type="entry name" value="Flavin_mOase-like"/>
</dbReference>
<gene>
    <name evidence="5" type="ORF">PACLA_8A014780</name>
</gene>
<reference evidence="5" key="1">
    <citation type="submission" date="2020-04" db="EMBL/GenBank/DDBJ databases">
        <authorList>
            <person name="Alioto T."/>
            <person name="Alioto T."/>
            <person name="Gomez Garrido J."/>
        </authorList>
    </citation>
    <scope>NUCLEOTIDE SEQUENCE</scope>
    <source>
        <strain evidence="5">A484AB</strain>
    </source>
</reference>
<dbReference type="EMBL" id="CACRXK020025995">
    <property type="protein sequence ID" value="CAB4039879.1"/>
    <property type="molecule type" value="Genomic_DNA"/>
</dbReference>
<evidence type="ECO:0000256" key="1">
    <source>
        <dbReference type="ARBA" id="ARBA00022630"/>
    </source>
</evidence>
<evidence type="ECO:0000256" key="4">
    <source>
        <dbReference type="RuleBase" id="RU361177"/>
    </source>
</evidence>
<evidence type="ECO:0000256" key="2">
    <source>
        <dbReference type="ARBA" id="ARBA00022827"/>
    </source>
</evidence>
<keyword evidence="3 4" id="KW-0560">Oxidoreductase</keyword>
<dbReference type="Pfam" id="PF00743">
    <property type="entry name" value="FMO-like"/>
    <property type="match status" value="1"/>
</dbReference>
<accession>A0A7D9LX82</accession>
<dbReference type="OrthoDB" id="9700078at2759"/>
<protein>
    <recommendedName>
        <fullName evidence="4">Flavin-containing monooxygenase</fullName>
        <ecNumber evidence="4">1.-.-.-</ecNumber>
    </recommendedName>
</protein>
<sequence>MNELGEMIGAKPNLWSIFKEDPKLAYQVFFGTAIPTQYRLQGPNTWKDARKHIMSFQEQYLCPLSTRKCAPSAESNSHSVLVFIFVIVFAIVAIMLKA</sequence>
<dbReference type="GO" id="GO:0004499">
    <property type="term" value="F:N,N-dimethylaniline monooxygenase activity"/>
    <property type="evidence" value="ECO:0007669"/>
    <property type="project" value="InterPro"/>
</dbReference>
<keyword evidence="4 5" id="KW-0503">Monooxygenase</keyword>
<keyword evidence="1 4" id="KW-0285">Flavoprotein</keyword>
<dbReference type="Proteomes" id="UP001152795">
    <property type="component" value="Unassembled WGS sequence"/>
</dbReference>
<keyword evidence="6" id="KW-1185">Reference proteome</keyword>
<keyword evidence="2 4" id="KW-0274">FAD</keyword>
<evidence type="ECO:0000313" key="6">
    <source>
        <dbReference type="Proteomes" id="UP001152795"/>
    </source>
</evidence>
<proteinExistence type="inferred from homology"/>
<dbReference type="GO" id="GO:0050660">
    <property type="term" value="F:flavin adenine dinucleotide binding"/>
    <property type="evidence" value="ECO:0007669"/>
    <property type="project" value="InterPro"/>
</dbReference>
<comment type="caution">
    <text evidence="5">The sequence shown here is derived from an EMBL/GenBank/DDBJ whole genome shotgun (WGS) entry which is preliminary data.</text>
</comment>